<evidence type="ECO:0000256" key="5">
    <source>
        <dbReference type="ARBA" id="ARBA00023136"/>
    </source>
</evidence>
<dbReference type="Gene3D" id="1.20.1250.20">
    <property type="entry name" value="MFS general substrate transporter like domains"/>
    <property type="match status" value="2"/>
</dbReference>
<proteinExistence type="predicted"/>
<dbReference type="AlphaFoldDB" id="A0A1G7X5X8"/>
<dbReference type="RefSeq" id="WP_093088146.1">
    <property type="nucleotide sequence ID" value="NZ_FNBE01000015.1"/>
</dbReference>
<feature type="transmembrane region" description="Helical" evidence="6">
    <location>
        <begin position="176"/>
        <end position="198"/>
    </location>
</feature>
<keyword evidence="9" id="KW-1185">Reference proteome</keyword>
<keyword evidence="4 6" id="KW-1133">Transmembrane helix</keyword>
<dbReference type="STRING" id="366584.SAMN05216377_11596"/>
<feature type="transmembrane region" description="Helical" evidence="6">
    <location>
        <begin position="264"/>
        <end position="285"/>
    </location>
</feature>
<feature type="transmembrane region" description="Helical" evidence="6">
    <location>
        <begin position="147"/>
        <end position="170"/>
    </location>
</feature>
<dbReference type="GO" id="GO:0005886">
    <property type="term" value="C:plasma membrane"/>
    <property type="evidence" value="ECO:0007669"/>
    <property type="project" value="UniProtKB-SubCell"/>
</dbReference>
<dbReference type="OrthoDB" id="4332123at2"/>
<dbReference type="PANTHER" id="PTHR42718:SF9">
    <property type="entry name" value="MAJOR FACILITATOR SUPERFAMILY MULTIDRUG TRANSPORTER MFSC"/>
    <property type="match status" value="1"/>
</dbReference>
<reference evidence="8 9" key="1">
    <citation type="submission" date="2016-10" db="EMBL/GenBank/DDBJ databases">
        <authorList>
            <person name="de Groot N.N."/>
        </authorList>
    </citation>
    <scope>NUCLEOTIDE SEQUENCE [LARGE SCALE GENOMIC DNA]</scope>
    <source>
        <strain evidence="8 9">CGMCC 4.3143</strain>
    </source>
</reference>
<evidence type="ECO:0000256" key="6">
    <source>
        <dbReference type="SAM" id="Phobius"/>
    </source>
</evidence>
<feature type="transmembrane region" description="Helical" evidence="6">
    <location>
        <begin position="233"/>
        <end position="252"/>
    </location>
</feature>
<dbReference type="Proteomes" id="UP000198967">
    <property type="component" value="Unassembled WGS sequence"/>
</dbReference>
<dbReference type="InterPro" id="IPR036259">
    <property type="entry name" value="MFS_trans_sf"/>
</dbReference>
<feature type="transmembrane region" description="Helical" evidence="6">
    <location>
        <begin position="364"/>
        <end position="388"/>
    </location>
</feature>
<dbReference type="Pfam" id="PF07690">
    <property type="entry name" value="MFS_1"/>
    <property type="match status" value="1"/>
</dbReference>
<accession>A0A1G7X5X8</accession>
<feature type="transmembrane region" description="Helical" evidence="6">
    <location>
        <begin position="322"/>
        <end position="343"/>
    </location>
</feature>
<feature type="transmembrane region" description="Helical" evidence="6">
    <location>
        <begin position="394"/>
        <end position="412"/>
    </location>
</feature>
<feature type="transmembrane region" description="Helical" evidence="6">
    <location>
        <begin position="20"/>
        <end position="38"/>
    </location>
</feature>
<evidence type="ECO:0000256" key="4">
    <source>
        <dbReference type="ARBA" id="ARBA00022989"/>
    </source>
</evidence>
<dbReference type="PANTHER" id="PTHR42718">
    <property type="entry name" value="MAJOR FACILITATOR SUPERFAMILY MULTIDRUG TRANSPORTER MFSC"/>
    <property type="match status" value="1"/>
</dbReference>
<dbReference type="InterPro" id="IPR011701">
    <property type="entry name" value="MFS"/>
</dbReference>
<feature type="transmembrane region" description="Helical" evidence="6">
    <location>
        <begin position="297"/>
        <end position="316"/>
    </location>
</feature>
<dbReference type="PROSITE" id="PS50850">
    <property type="entry name" value="MFS"/>
    <property type="match status" value="1"/>
</dbReference>
<keyword evidence="3 6" id="KW-0812">Transmembrane</keyword>
<evidence type="ECO:0000256" key="1">
    <source>
        <dbReference type="ARBA" id="ARBA00004651"/>
    </source>
</evidence>
<dbReference type="CDD" id="cd06174">
    <property type="entry name" value="MFS"/>
    <property type="match status" value="1"/>
</dbReference>
<evidence type="ECO:0000313" key="8">
    <source>
        <dbReference type="EMBL" id="SDG79582.1"/>
    </source>
</evidence>
<feature type="domain" description="Major facilitator superfamily (MFS) profile" evidence="7">
    <location>
        <begin position="23"/>
        <end position="418"/>
    </location>
</feature>
<sequence length="454" mass="47395">MGTVRSGVRSGTRDDRGGRAVWAVWAAAIAVYLLAVTQRTSLGAAGLDAADRFGIDPGTLSLFVFLQITVYAAGQIPAGMLVDRYGPRRMLLVGGLILGVGQGVLAFTGALPLALGARALVGAGDAVVFSAAMVVVARWFPPRRVPVVTQVTTIVGQLGQVLSALPLLLLLHAAGWTAAFAAAAAASVLSAAVAGTVVRDGPRGWRAPPPVSARTMLRQVADVWRRPGTRLGFFGHLGTQFSMMTFALLWGLPYLVSAQGLDPLVAGSLMTLLVFAAVVVGPLVGVLTARHPMRRSWILLSVIALTAGTWTAVLVQPGRAPMWLLVVLIVVLAIGGPASVVGFDIARTTNPGSTLAVAQGMVNIAGYSASVVVLMVMGWVLTALGGFTPEGFRVAWLVQYPVWAVAVVGILVTRRKARRVDAARGIAPRPLRDVVRRRPASPTCGRVAVGVPEQ</sequence>
<keyword evidence="5 6" id="KW-0472">Membrane</keyword>
<organism evidence="8 9">
    <name type="scientific">Pseudonocardia oroxyli</name>
    <dbReference type="NCBI Taxonomy" id="366584"/>
    <lineage>
        <taxon>Bacteria</taxon>
        <taxon>Bacillati</taxon>
        <taxon>Actinomycetota</taxon>
        <taxon>Actinomycetes</taxon>
        <taxon>Pseudonocardiales</taxon>
        <taxon>Pseudonocardiaceae</taxon>
        <taxon>Pseudonocardia</taxon>
    </lineage>
</organism>
<evidence type="ECO:0000256" key="2">
    <source>
        <dbReference type="ARBA" id="ARBA00022448"/>
    </source>
</evidence>
<keyword evidence="2" id="KW-0813">Transport</keyword>
<evidence type="ECO:0000256" key="3">
    <source>
        <dbReference type="ARBA" id="ARBA00022692"/>
    </source>
</evidence>
<feature type="transmembrane region" description="Helical" evidence="6">
    <location>
        <begin position="90"/>
        <end position="113"/>
    </location>
</feature>
<dbReference type="EMBL" id="FNBE01000015">
    <property type="protein sequence ID" value="SDG79582.1"/>
    <property type="molecule type" value="Genomic_DNA"/>
</dbReference>
<dbReference type="InterPro" id="IPR020846">
    <property type="entry name" value="MFS_dom"/>
</dbReference>
<dbReference type="SUPFAM" id="SSF103473">
    <property type="entry name" value="MFS general substrate transporter"/>
    <property type="match status" value="1"/>
</dbReference>
<comment type="subcellular location">
    <subcellularLocation>
        <location evidence="1">Cell membrane</location>
        <topology evidence="1">Multi-pass membrane protein</topology>
    </subcellularLocation>
</comment>
<gene>
    <name evidence="8" type="ORF">SAMN05216377_11596</name>
</gene>
<dbReference type="GO" id="GO:0022857">
    <property type="term" value="F:transmembrane transporter activity"/>
    <property type="evidence" value="ECO:0007669"/>
    <property type="project" value="InterPro"/>
</dbReference>
<feature type="transmembrane region" description="Helical" evidence="6">
    <location>
        <begin position="119"/>
        <end position="140"/>
    </location>
</feature>
<evidence type="ECO:0000259" key="7">
    <source>
        <dbReference type="PROSITE" id="PS50850"/>
    </source>
</evidence>
<protein>
    <submittedName>
        <fullName evidence="8">Cyanate permease</fullName>
    </submittedName>
</protein>
<feature type="transmembrane region" description="Helical" evidence="6">
    <location>
        <begin position="58"/>
        <end position="78"/>
    </location>
</feature>
<name>A0A1G7X5X8_PSEOR</name>
<evidence type="ECO:0000313" key="9">
    <source>
        <dbReference type="Proteomes" id="UP000198967"/>
    </source>
</evidence>